<dbReference type="AlphaFoldDB" id="A0A0W0Z962"/>
<keyword evidence="1" id="KW-1133">Transmembrane helix</keyword>
<dbReference type="Gene3D" id="3.40.50.1820">
    <property type="entry name" value="alpha/beta hydrolase"/>
    <property type="match status" value="1"/>
</dbReference>
<feature type="transmembrane region" description="Helical" evidence="1">
    <location>
        <begin position="416"/>
        <end position="438"/>
    </location>
</feature>
<dbReference type="Proteomes" id="UP000054877">
    <property type="component" value="Unassembled WGS sequence"/>
</dbReference>
<evidence type="ECO:0000313" key="3">
    <source>
        <dbReference type="Proteomes" id="UP000054877"/>
    </source>
</evidence>
<dbReference type="RefSeq" id="WP_058482478.1">
    <property type="nucleotide sequence ID" value="NZ_CAAAII010000013.1"/>
</dbReference>
<feature type="transmembrane region" description="Helical" evidence="1">
    <location>
        <begin position="390"/>
        <end position="409"/>
    </location>
</feature>
<keyword evidence="1" id="KW-0472">Membrane</keyword>
<evidence type="ECO:0000313" key="2">
    <source>
        <dbReference type="EMBL" id="KTD65454.1"/>
    </source>
</evidence>
<dbReference type="SUPFAM" id="SSF53474">
    <property type="entry name" value="alpha/beta-Hydrolases"/>
    <property type="match status" value="1"/>
</dbReference>
<dbReference type="STRING" id="452.Lspi_0528"/>
<feature type="transmembrane region" description="Helical" evidence="1">
    <location>
        <begin position="356"/>
        <end position="378"/>
    </location>
</feature>
<keyword evidence="1" id="KW-0812">Transmembrane</keyword>
<protein>
    <submittedName>
        <fullName evidence="2">Uncharacterized protein</fullName>
    </submittedName>
</protein>
<comment type="caution">
    <text evidence="2">The sequence shown here is derived from an EMBL/GenBank/DDBJ whole genome shotgun (WGS) entry which is preliminary data.</text>
</comment>
<dbReference type="EMBL" id="LNYX01000006">
    <property type="protein sequence ID" value="KTD65454.1"/>
    <property type="molecule type" value="Genomic_DNA"/>
</dbReference>
<dbReference type="PATRIC" id="fig|452.5.peg.583"/>
<keyword evidence="3" id="KW-1185">Reference proteome</keyword>
<evidence type="ECO:0000256" key="1">
    <source>
        <dbReference type="SAM" id="Phobius"/>
    </source>
</evidence>
<sequence>MKYGEDYAGGLALDFFESAGMESLDGLAEQDKALVIARNVLRVLTMGGEESWQNILNRKTINAVLIERDHDLTRALRLAFQQGFHHVYSQLQNRELDLPQHRQAELFISNCLMLLPFGDITPYEFFSIPQWVNNRWQLIDYQVVPIELTPTSGFKKLFLSDNDRVFAYGLEPVNHAYAEPHLIFMGTTYPAGQGFFPQVNSDLESFETAGKKLYRSGRERIVKWMERQGRKIHVCGASLGGALSLLLALDQGARISRVDALNPPGLYNSWRKSRFDRWDETVEKPPVYIQKQGSDLVSRFGIWKEGWRVIHVIPPEKRRRFRSLMDHALMYTGLAETTFKSVDTQADNEERKVRDFLLYTIARSAVYYGGLVPYRYVVLPVMRYAWEHKFQIGLFLALSALFLVVPLFPAGLFIPLLPAVALVVINAVLAAFLVSYLLDNLFGFVLDQYGNKTQSDFSRLADWIRKQPAWVTPVFAIGALSLAASTIITLFVAPLVAMAIPVVTLFVFKSWSLMRTWLGFNEVTQAKCHDPQLPRNENMDIYINKLDASLSLQELGDYYFAKRCLLADKPYIPGESDKRREQYDGLSKHELITQCASEKASLKRVNVHASRAKIHEIRQMAALVNRFGIHHSQPLSRENAGSLMDDLHAIETSYQQGKLASVAG</sequence>
<dbReference type="InterPro" id="IPR029058">
    <property type="entry name" value="AB_hydrolase_fold"/>
</dbReference>
<proteinExistence type="predicted"/>
<accession>A0A0W0Z962</accession>
<organism evidence="2 3">
    <name type="scientific">Legionella spiritensis</name>
    <dbReference type="NCBI Taxonomy" id="452"/>
    <lineage>
        <taxon>Bacteria</taxon>
        <taxon>Pseudomonadati</taxon>
        <taxon>Pseudomonadota</taxon>
        <taxon>Gammaproteobacteria</taxon>
        <taxon>Legionellales</taxon>
        <taxon>Legionellaceae</taxon>
        <taxon>Legionella</taxon>
    </lineage>
</organism>
<reference evidence="2 3" key="1">
    <citation type="submission" date="2015-11" db="EMBL/GenBank/DDBJ databases">
        <title>Genomic analysis of 38 Legionella species identifies large and diverse effector repertoires.</title>
        <authorList>
            <person name="Burstein D."/>
            <person name="Amaro F."/>
            <person name="Zusman T."/>
            <person name="Lifshitz Z."/>
            <person name="Cohen O."/>
            <person name="Gilbert J.A."/>
            <person name="Pupko T."/>
            <person name="Shuman H.A."/>
            <person name="Segal G."/>
        </authorList>
    </citation>
    <scope>NUCLEOTIDE SEQUENCE [LARGE SCALE GENOMIC DNA]</scope>
    <source>
        <strain evidence="2 3">Mt.St.Helens-9</strain>
    </source>
</reference>
<gene>
    <name evidence="2" type="ORF">Lspi_0528</name>
</gene>
<feature type="transmembrane region" description="Helical" evidence="1">
    <location>
        <begin position="475"/>
        <end position="508"/>
    </location>
</feature>
<name>A0A0W0Z962_LEGSP</name>
<dbReference type="OrthoDB" id="5645591at2"/>